<organism evidence="3 4">
    <name type="scientific">Candidatus Portnoybacteria bacterium CG10_big_fil_rev_8_21_14_0_10_38_18</name>
    <dbReference type="NCBI Taxonomy" id="1974813"/>
    <lineage>
        <taxon>Bacteria</taxon>
        <taxon>Candidatus Portnoyibacteriota</taxon>
    </lineage>
</organism>
<dbReference type="GO" id="GO:0008270">
    <property type="term" value="F:zinc ion binding"/>
    <property type="evidence" value="ECO:0007669"/>
    <property type="project" value="InterPro"/>
</dbReference>
<dbReference type="CDD" id="cd06583">
    <property type="entry name" value="PGRP"/>
    <property type="match status" value="1"/>
</dbReference>
<feature type="domain" description="Peptidoglycan recognition protein family" evidence="2">
    <location>
        <begin position="42"/>
        <end position="216"/>
    </location>
</feature>
<dbReference type="PANTHER" id="PTHR11022">
    <property type="entry name" value="PEPTIDOGLYCAN RECOGNITION PROTEIN"/>
    <property type="match status" value="1"/>
</dbReference>
<comment type="caution">
    <text evidence="3">The sequence shown here is derived from an EMBL/GenBank/DDBJ whole genome shotgun (WGS) entry which is preliminary data.</text>
</comment>
<dbReference type="GO" id="GO:0009253">
    <property type="term" value="P:peptidoglycan catabolic process"/>
    <property type="evidence" value="ECO:0007669"/>
    <property type="project" value="InterPro"/>
</dbReference>
<protein>
    <recommendedName>
        <fullName evidence="2">Peptidoglycan recognition protein family domain-containing protein</fullName>
    </recommendedName>
</protein>
<reference evidence="4" key="1">
    <citation type="submission" date="2017-09" db="EMBL/GenBank/DDBJ databases">
        <title>Depth-based differentiation of microbial function through sediment-hosted aquifers and enrichment of novel symbionts in the deep terrestrial subsurface.</title>
        <authorList>
            <person name="Probst A.J."/>
            <person name="Ladd B."/>
            <person name="Jarett J.K."/>
            <person name="Geller-Mcgrath D.E."/>
            <person name="Sieber C.M.K."/>
            <person name="Emerson J.B."/>
            <person name="Anantharaman K."/>
            <person name="Thomas B.C."/>
            <person name="Malmstrom R."/>
            <person name="Stieglmeier M."/>
            <person name="Klingl A."/>
            <person name="Woyke T."/>
            <person name="Ryan C.M."/>
            <person name="Banfield J.F."/>
        </authorList>
    </citation>
    <scope>NUCLEOTIDE SEQUENCE [LARGE SCALE GENOMIC DNA]</scope>
</reference>
<gene>
    <name evidence="3" type="ORF">COU82_00670</name>
</gene>
<evidence type="ECO:0000313" key="4">
    <source>
        <dbReference type="Proteomes" id="UP000231648"/>
    </source>
</evidence>
<dbReference type="Proteomes" id="UP000231648">
    <property type="component" value="Unassembled WGS sequence"/>
</dbReference>
<dbReference type="InterPro" id="IPR015510">
    <property type="entry name" value="PGRP"/>
</dbReference>
<dbReference type="SUPFAM" id="SSF55846">
    <property type="entry name" value="N-acetylmuramoyl-L-alanine amidase-like"/>
    <property type="match status" value="1"/>
</dbReference>
<dbReference type="PANTHER" id="PTHR11022:SF41">
    <property type="entry name" value="PEPTIDOGLYCAN-RECOGNITION PROTEIN LC-RELATED"/>
    <property type="match status" value="1"/>
</dbReference>
<dbReference type="Pfam" id="PF01510">
    <property type="entry name" value="Amidase_2"/>
    <property type="match status" value="1"/>
</dbReference>
<dbReference type="SMART" id="SM00701">
    <property type="entry name" value="PGRP"/>
    <property type="match status" value="1"/>
</dbReference>
<dbReference type="InterPro" id="IPR013693">
    <property type="entry name" value="SpoIID/LytB_N"/>
</dbReference>
<evidence type="ECO:0000259" key="2">
    <source>
        <dbReference type="SMART" id="SM00701"/>
    </source>
</evidence>
<dbReference type="AlphaFoldDB" id="A0A2M8KCL2"/>
<evidence type="ECO:0000313" key="3">
    <source>
        <dbReference type="EMBL" id="PJE57657.1"/>
    </source>
</evidence>
<accession>A0A2M8KCL2</accession>
<dbReference type="GO" id="GO:0008745">
    <property type="term" value="F:N-acetylmuramoyl-L-alanine amidase activity"/>
    <property type="evidence" value="ECO:0007669"/>
    <property type="project" value="InterPro"/>
</dbReference>
<dbReference type="InterPro" id="IPR036505">
    <property type="entry name" value="Amidase/PGRP_sf"/>
</dbReference>
<dbReference type="Pfam" id="PF08486">
    <property type="entry name" value="SpoIID"/>
    <property type="match status" value="1"/>
</dbReference>
<comment type="similarity">
    <text evidence="1">Belongs to the N-acetylmuramoyl-L-alanine amidase 2 family.</text>
</comment>
<dbReference type="InterPro" id="IPR002502">
    <property type="entry name" value="Amidase_domain"/>
</dbReference>
<dbReference type="Gene3D" id="3.40.80.10">
    <property type="entry name" value="Peptidoglycan recognition protein-like"/>
    <property type="match status" value="1"/>
</dbReference>
<evidence type="ECO:0000256" key="1">
    <source>
        <dbReference type="ARBA" id="ARBA00007553"/>
    </source>
</evidence>
<sequence length="799" mass="89953">MKIFSVLSVITLIFLNLISPSRAGFLADDLAKDLVYQDTKIPKILPRSTWENDETLKKLMAWYPEENKEENGAPDYFNIERIVTHDMGCDVGNPGCNNKNRDPIELIQGIYRYHTITKGWGDIGYHYIIDYWGNIYEGRYGGNGVRGAHAYYDKKCDNFNVGTVGILLMGNYENAQLPETMYKSLARLVAWISYTNSLNPLDLSHYSEIWHAPKIGGECDTSQGSLSSSYTGPVIVGHKDIEAGNPDPGKVDLSRARQEAGQILSSYDNYLFTIKGDSKAYTIKDGQLRQFTSDRSNYTVIVLSQNQLNAFLNISASTLPEGSLVKSYTRDTVYLIEKNKRRPISSLQLFNLKKYNWNNVKSLSDRELAIYPLSSPVVYPEGALIKGSGPEIYLIENEKKCHITSAVVFERLGYKWKNVITVNDEELLNHPMGETVLLPDGTLIKGLGSEIYLVKENKKHWIKTADIFIKLGFKWQNVVNLSTSELNQYALAAAIGSVADFKNLGKEETSQEEIAIEEPLIRVGIYSIESGNNFRIKANGPYEVYKNGEFLSIKNKDELFEIKTDTQNSFKFVPKTEGTIFELPLYEDRPQWNLVLNDNLFRGNIEVKYSDVSKKVWVINELGLENYLRGVAEALDEHPVEYLKAMITAARSYAIFHVENNGKYPGEIFHLRNWSNDQVYKGYGFEKRALNIVEAAESTKGLVITYNGKIVRGVYSSDSGGVSKDACNVWGGVFCSSDYNYLRGGVKDPVGTEHNQSAVFASHGVGISAVGARVLANQGKTYEEILKYYYPGVEIKKLY</sequence>
<dbReference type="InterPro" id="IPR006619">
    <property type="entry name" value="PGRP_domain_met/bac"/>
</dbReference>
<dbReference type="EMBL" id="PFDX01000009">
    <property type="protein sequence ID" value="PJE57657.1"/>
    <property type="molecule type" value="Genomic_DNA"/>
</dbReference>
<proteinExistence type="inferred from homology"/>
<name>A0A2M8KCL2_9BACT</name>